<sequence>MESSVFNSPIFYSGSVEDDEVDQQISILQPSERTKPTRVLHRAQAVLFFCVPVILSLVLLFTFRLWKPVMGLMMHKIWAVMRFLLVTAGIGLGIMNSKLWNDGYARQDDLDSVAGKEGSMSPKAAPFMSFFYSEWRPSYLHEDKDLTGSADESIVDKFSTSTTDIVSESALPAAAFHNDDGKSSEAGNNTIVNRDSNYSSPSSEIAHRVQSEATPDEDGKTANEKVLSRESLKSTRAVTMSRSAQSCDDLGLANVLENEQTNPGKKIIHRRGKSLEFPTTEAGGHIPRKATLFPSVGEMPSSESATHPSARPVSKHSKKRTDECTQSFDADIDLKPASRSTQRGTRHRRSQSAYDLGELADEQRGRKPEKAHRHSRRRNASLSFAVAEDFTGGLPSWMVPPPSPPPPFMGPSTDAVDANKNDLIGDRIEGMEDESSLRRAYRESLAPWRTAAKSSPITIAEKDMAMKEVKPLVQNDGEQTPPSSPGSFRELVSSGEFNRKVESFIARFHERMRLQRLESLERARRRPAS</sequence>
<feature type="compositionally biased region" description="Basic and acidic residues" evidence="1">
    <location>
        <begin position="217"/>
        <end position="233"/>
    </location>
</feature>
<evidence type="ECO:0000256" key="1">
    <source>
        <dbReference type="SAM" id="MobiDB-lite"/>
    </source>
</evidence>
<feature type="region of interest" description="Disordered" evidence="1">
    <location>
        <begin position="399"/>
        <end position="419"/>
    </location>
</feature>
<comment type="caution">
    <text evidence="3">The sequence shown here is derived from an EMBL/GenBank/DDBJ whole genome shotgun (WGS) entry which is preliminary data.</text>
</comment>
<feature type="compositionally biased region" description="Pro residues" evidence="1">
    <location>
        <begin position="399"/>
        <end position="409"/>
    </location>
</feature>
<accession>A0A8T2SZQ9</accession>
<organism evidence="3 4">
    <name type="scientific">Ceratopteris richardii</name>
    <name type="common">Triangle waterfern</name>
    <dbReference type="NCBI Taxonomy" id="49495"/>
    <lineage>
        <taxon>Eukaryota</taxon>
        <taxon>Viridiplantae</taxon>
        <taxon>Streptophyta</taxon>
        <taxon>Embryophyta</taxon>
        <taxon>Tracheophyta</taxon>
        <taxon>Polypodiopsida</taxon>
        <taxon>Polypodiidae</taxon>
        <taxon>Polypodiales</taxon>
        <taxon>Pteridineae</taxon>
        <taxon>Pteridaceae</taxon>
        <taxon>Parkerioideae</taxon>
        <taxon>Ceratopteris</taxon>
    </lineage>
</organism>
<dbReference type="InterPro" id="IPR008480">
    <property type="entry name" value="DUF761_pln"/>
</dbReference>
<name>A0A8T2SZQ9_CERRI</name>
<dbReference type="OrthoDB" id="1936873at2759"/>
<feature type="transmembrane region" description="Helical" evidence="2">
    <location>
        <begin position="45"/>
        <end position="65"/>
    </location>
</feature>
<dbReference type="AlphaFoldDB" id="A0A8T2SZQ9"/>
<evidence type="ECO:0000313" key="3">
    <source>
        <dbReference type="EMBL" id="KAH7388327.1"/>
    </source>
</evidence>
<feature type="region of interest" description="Disordered" evidence="1">
    <location>
        <begin position="294"/>
        <end position="380"/>
    </location>
</feature>
<feature type="compositionally biased region" description="Basic residues" evidence="1">
    <location>
        <begin position="369"/>
        <end position="379"/>
    </location>
</feature>
<dbReference type="Proteomes" id="UP000825935">
    <property type="component" value="Chromosome 16"/>
</dbReference>
<evidence type="ECO:0000313" key="4">
    <source>
        <dbReference type="Proteomes" id="UP000825935"/>
    </source>
</evidence>
<keyword evidence="2" id="KW-0472">Membrane</keyword>
<keyword evidence="4" id="KW-1185">Reference proteome</keyword>
<keyword evidence="2" id="KW-0812">Transmembrane</keyword>
<dbReference type="EMBL" id="CM035421">
    <property type="protein sequence ID" value="KAH7388327.1"/>
    <property type="molecule type" value="Genomic_DNA"/>
</dbReference>
<evidence type="ECO:0000256" key="2">
    <source>
        <dbReference type="SAM" id="Phobius"/>
    </source>
</evidence>
<reference evidence="3" key="1">
    <citation type="submission" date="2021-08" db="EMBL/GenBank/DDBJ databases">
        <title>WGS assembly of Ceratopteris richardii.</title>
        <authorList>
            <person name="Marchant D.B."/>
            <person name="Chen G."/>
            <person name="Jenkins J."/>
            <person name="Shu S."/>
            <person name="Leebens-Mack J."/>
            <person name="Grimwood J."/>
            <person name="Schmutz J."/>
            <person name="Soltis P."/>
            <person name="Soltis D."/>
            <person name="Chen Z.-H."/>
        </authorList>
    </citation>
    <scope>NUCLEOTIDE SEQUENCE</scope>
    <source>
        <strain evidence="3">Whitten #5841</strain>
        <tissue evidence="3">Leaf</tissue>
    </source>
</reference>
<dbReference type="Pfam" id="PF05553">
    <property type="entry name" value="DUF761"/>
    <property type="match status" value="1"/>
</dbReference>
<gene>
    <name evidence="3" type="ORF">KP509_16G070400</name>
</gene>
<feature type="region of interest" description="Disordered" evidence="1">
    <location>
        <begin position="176"/>
        <end position="240"/>
    </location>
</feature>
<protein>
    <submittedName>
        <fullName evidence="3">Uncharacterized protein</fullName>
    </submittedName>
</protein>
<feature type="transmembrane region" description="Helical" evidence="2">
    <location>
        <begin position="77"/>
        <end position="95"/>
    </location>
</feature>
<proteinExistence type="predicted"/>
<keyword evidence="2" id="KW-1133">Transmembrane helix</keyword>
<feature type="compositionally biased region" description="Polar residues" evidence="1">
    <location>
        <begin position="185"/>
        <end position="203"/>
    </location>
</feature>